<proteinExistence type="predicted"/>
<name>A0ABX1J391_9PSEU</name>
<accession>A0ABX1J391</accession>
<gene>
    <name evidence="1" type="ORF">HFP15_15370</name>
</gene>
<evidence type="ECO:0000313" key="2">
    <source>
        <dbReference type="Proteomes" id="UP000715441"/>
    </source>
</evidence>
<organism evidence="1 2">
    <name type="scientific">Amycolatopsis acididurans</name>
    <dbReference type="NCBI Taxonomy" id="2724524"/>
    <lineage>
        <taxon>Bacteria</taxon>
        <taxon>Bacillati</taxon>
        <taxon>Actinomycetota</taxon>
        <taxon>Actinomycetes</taxon>
        <taxon>Pseudonocardiales</taxon>
        <taxon>Pseudonocardiaceae</taxon>
        <taxon>Amycolatopsis</taxon>
    </lineage>
</organism>
<dbReference type="Gene3D" id="3.10.180.10">
    <property type="entry name" value="2,3-Dihydroxybiphenyl 1,2-Dioxygenase, domain 1"/>
    <property type="match status" value="1"/>
</dbReference>
<dbReference type="EMBL" id="JAAXLS010000008">
    <property type="protein sequence ID" value="NKQ54267.1"/>
    <property type="molecule type" value="Genomic_DNA"/>
</dbReference>
<dbReference type="Proteomes" id="UP000715441">
    <property type="component" value="Unassembled WGS sequence"/>
</dbReference>
<dbReference type="SUPFAM" id="SSF54593">
    <property type="entry name" value="Glyoxalase/Bleomycin resistance protein/Dihydroxybiphenyl dioxygenase"/>
    <property type="match status" value="1"/>
</dbReference>
<evidence type="ECO:0000313" key="1">
    <source>
        <dbReference type="EMBL" id="NKQ54267.1"/>
    </source>
</evidence>
<protein>
    <submittedName>
        <fullName evidence="1">VOC family protein</fullName>
    </submittedName>
</protein>
<dbReference type="InterPro" id="IPR029068">
    <property type="entry name" value="Glyas_Bleomycin-R_OHBP_Dase"/>
</dbReference>
<sequence>MPYHAGLVVPDMRAAIRDLESRLGHTFNEPTRLTVHEVEDRLGGTTGPLEMLVAYTRDRPFRMEVIECQGRGIYSPAQAGLHHLGVWEPDPVARLKWLETAGDPVDAVFRQPDGTISVIYARSAAVPAHRIEYVNEAQRERLERWFDTGVLS</sequence>
<dbReference type="Pfam" id="PF13669">
    <property type="entry name" value="Glyoxalase_4"/>
    <property type="match status" value="1"/>
</dbReference>
<comment type="caution">
    <text evidence="1">The sequence shown here is derived from an EMBL/GenBank/DDBJ whole genome shotgun (WGS) entry which is preliminary data.</text>
</comment>
<keyword evidence="2" id="KW-1185">Reference proteome</keyword>
<reference evidence="1 2" key="1">
    <citation type="submission" date="2020-04" db="EMBL/GenBank/DDBJ databases">
        <title>Novel species.</title>
        <authorList>
            <person name="Teo W.F.A."/>
            <person name="Lipun K."/>
            <person name="Srisuk N."/>
            <person name="Duangmal K."/>
        </authorList>
    </citation>
    <scope>NUCLEOTIDE SEQUENCE [LARGE SCALE GENOMIC DNA]</scope>
    <source>
        <strain evidence="1 2">K13G38</strain>
    </source>
</reference>